<proteinExistence type="predicted"/>
<evidence type="ECO:0000313" key="3">
    <source>
        <dbReference type="EMBL" id="KFA91538.1"/>
    </source>
</evidence>
<dbReference type="Gene3D" id="1.20.120.1490">
    <property type="match status" value="1"/>
</dbReference>
<evidence type="ECO:0000256" key="2">
    <source>
        <dbReference type="SAM" id="SignalP"/>
    </source>
</evidence>
<feature type="chain" id="PRO_5001781725" description="Periplasmic heavy metal sensor" evidence="2">
    <location>
        <begin position="19"/>
        <end position="198"/>
    </location>
</feature>
<dbReference type="AlphaFoldDB" id="A0A084SSV3"/>
<comment type="caution">
    <text evidence="3">The sequence shown here is derived from an EMBL/GenBank/DDBJ whole genome shotgun (WGS) entry which is preliminary data.</text>
</comment>
<name>A0A084SSV3_9BACT</name>
<feature type="signal peptide" evidence="2">
    <location>
        <begin position="1"/>
        <end position="18"/>
    </location>
</feature>
<sequence length="198" mass="21668">MKKLLCALVVLTAVPSLAQDKEEDVRIRTPLPVRAPMPPQLPMPPMPPEAPIGPPSFGIPPEVAARIGLPQSLVQKVQDMSFEANDALIGLEAELKRAQLALEKELRQPTPNEGSVKELVEKVGRAETAVRQNRVGLMVAIKKALGPDNWQKLEAEMGSLSMGRSFPRRLHILRRGEEPRGAPAAPVPSGQEPQERKR</sequence>
<evidence type="ECO:0008006" key="5">
    <source>
        <dbReference type="Google" id="ProtNLM"/>
    </source>
</evidence>
<evidence type="ECO:0000256" key="1">
    <source>
        <dbReference type="SAM" id="MobiDB-lite"/>
    </source>
</evidence>
<feature type="region of interest" description="Disordered" evidence="1">
    <location>
        <begin position="170"/>
        <end position="198"/>
    </location>
</feature>
<keyword evidence="2" id="KW-0732">Signal</keyword>
<gene>
    <name evidence="3" type="ORF">Q664_21495</name>
</gene>
<dbReference type="EMBL" id="JPMI01000141">
    <property type="protein sequence ID" value="KFA91538.1"/>
    <property type="molecule type" value="Genomic_DNA"/>
</dbReference>
<organism evidence="3 4">
    <name type="scientific">Archangium violaceum Cb vi76</name>
    <dbReference type="NCBI Taxonomy" id="1406225"/>
    <lineage>
        <taxon>Bacteria</taxon>
        <taxon>Pseudomonadati</taxon>
        <taxon>Myxococcota</taxon>
        <taxon>Myxococcia</taxon>
        <taxon>Myxococcales</taxon>
        <taxon>Cystobacterineae</taxon>
        <taxon>Archangiaceae</taxon>
        <taxon>Archangium</taxon>
    </lineage>
</organism>
<reference evidence="3 4" key="1">
    <citation type="submission" date="2014-07" db="EMBL/GenBank/DDBJ databases">
        <title>Draft Genome Sequence of Gephyronic Acid Producer, Cystobacter violaceus Strain Cb vi76.</title>
        <authorList>
            <person name="Stevens D.C."/>
            <person name="Young J."/>
            <person name="Carmichael R."/>
            <person name="Tan J."/>
            <person name="Taylor R.E."/>
        </authorList>
    </citation>
    <scope>NUCLEOTIDE SEQUENCE [LARGE SCALE GENOMIC DNA]</scope>
    <source>
        <strain evidence="3 4">Cb vi76</strain>
    </source>
</reference>
<dbReference type="Proteomes" id="UP000028547">
    <property type="component" value="Unassembled WGS sequence"/>
</dbReference>
<accession>A0A084SSV3</accession>
<protein>
    <recommendedName>
        <fullName evidence="5">Periplasmic heavy metal sensor</fullName>
    </recommendedName>
</protein>
<evidence type="ECO:0000313" key="4">
    <source>
        <dbReference type="Proteomes" id="UP000028547"/>
    </source>
</evidence>